<proteinExistence type="predicted"/>
<evidence type="ECO:0008006" key="3">
    <source>
        <dbReference type="Google" id="ProtNLM"/>
    </source>
</evidence>
<dbReference type="RefSeq" id="WP_265689670.1">
    <property type="nucleotide sequence ID" value="NZ_JAKRRX010000293.1"/>
</dbReference>
<evidence type="ECO:0000313" key="2">
    <source>
        <dbReference type="Proteomes" id="UP001155586"/>
    </source>
</evidence>
<dbReference type="EMBL" id="JAKRRX010000293">
    <property type="protein sequence ID" value="MCW8336589.1"/>
    <property type="molecule type" value="Genomic_DNA"/>
</dbReference>
<keyword evidence="2" id="KW-1185">Reference proteome</keyword>
<gene>
    <name evidence="1" type="ORF">MD483_22540</name>
</gene>
<evidence type="ECO:0000313" key="1">
    <source>
        <dbReference type="EMBL" id="MCW8336589.1"/>
    </source>
</evidence>
<reference evidence="1" key="1">
    <citation type="submission" date="2022-02" db="EMBL/GenBank/DDBJ databases">
        <title>Vibrio sp. nov., a new bacterium isolated from Bohai sea, China.</title>
        <authorList>
            <person name="Yuan Y."/>
        </authorList>
    </citation>
    <scope>NUCLEOTIDE SEQUENCE</scope>
    <source>
        <strain evidence="1">DBSS07</strain>
    </source>
</reference>
<sequence length="310" mass="36040">MIKEYHFKNTKGVKYVLQRHLIDNDYKYNIDCDALSENYAYRVIRAGKPDAPYHLDGAAFTQWSIDLYGKRRTNINQLVEFVTGAPAEPLTTKASKPSNKAIKERTNGDGGVYMVVGFTSQISDGFIIESGGLLIDSALYIGESTDFERRFQNHRAEFRTGQKHSNWYYAIDRDDVSKLNFTKLLSLPLLDGFNNRDMERIRRASETYFIHRYDKARFSDDGYRDQSEIHHKGKVQVRYDFHDLNRDRWSIRKGNASTVVMLLQRYRDALPEDSKTAIELADIIDFWIDVDFKQGDSYCCKFCNQIKPSK</sequence>
<dbReference type="AlphaFoldDB" id="A0A9X3CIR2"/>
<accession>A0A9X3CIR2</accession>
<organism evidence="1 2">
    <name type="scientific">Vibrio paucivorans</name>
    <dbReference type="NCBI Taxonomy" id="2829489"/>
    <lineage>
        <taxon>Bacteria</taxon>
        <taxon>Pseudomonadati</taxon>
        <taxon>Pseudomonadota</taxon>
        <taxon>Gammaproteobacteria</taxon>
        <taxon>Vibrionales</taxon>
        <taxon>Vibrionaceae</taxon>
        <taxon>Vibrio</taxon>
    </lineage>
</organism>
<dbReference type="Proteomes" id="UP001155586">
    <property type="component" value="Unassembled WGS sequence"/>
</dbReference>
<name>A0A9X3CIR2_9VIBR</name>
<comment type="caution">
    <text evidence="1">The sequence shown here is derived from an EMBL/GenBank/DDBJ whole genome shotgun (WGS) entry which is preliminary data.</text>
</comment>
<protein>
    <recommendedName>
        <fullName evidence="3">GIY-YIG domain-containing protein</fullName>
    </recommendedName>
</protein>